<dbReference type="Pfam" id="PF00027">
    <property type="entry name" value="cNMP_binding"/>
    <property type="match status" value="1"/>
</dbReference>
<dbReference type="CDD" id="cd00092">
    <property type="entry name" value="HTH_CRP"/>
    <property type="match status" value="1"/>
</dbReference>
<evidence type="ECO:0000256" key="3">
    <source>
        <dbReference type="ARBA" id="ARBA00023163"/>
    </source>
</evidence>
<dbReference type="SMART" id="SM00419">
    <property type="entry name" value="HTH_CRP"/>
    <property type="match status" value="1"/>
</dbReference>
<sequence>MMPHDLCVQLVPLFQDLSGEDQLNIQRSTRFRTFHKGDIVFSPHSDPQLSIVARGSMKVYRVASNGREQLLRVIEPGGYEGESQLFGASNQNLYGQALTDTMVCVLLRRDFMRLLDAHPQLSVRLLSTIASKMAKVEEQTQFLTMGRVEERLASYLLDLSKSAGGSQRVRIPMTMKELASFLGTTPETLSRKFRYLEDRRIIARQRRDVVILSSRQLEEM</sequence>
<dbReference type="EMBL" id="JABAGJ010000009">
    <property type="protein sequence ID" value="NMF02980.1"/>
    <property type="molecule type" value="Genomic_DNA"/>
</dbReference>
<keyword evidence="1" id="KW-0805">Transcription regulation</keyword>
<dbReference type="PANTHER" id="PTHR24567">
    <property type="entry name" value="CRP FAMILY TRANSCRIPTIONAL REGULATORY PROTEIN"/>
    <property type="match status" value="1"/>
</dbReference>
<dbReference type="InterPro" id="IPR014710">
    <property type="entry name" value="RmlC-like_jellyroll"/>
</dbReference>
<evidence type="ECO:0000256" key="2">
    <source>
        <dbReference type="ARBA" id="ARBA00023125"/>
    </source>
</evidence>
<dbReference type="InterPro" id="IPR018490">
    <property type="entry name" value="cNMP-bd_dom_sf"/>
</dbReference>
<proteinExistence type="predicted"/>
<keyword evidence="2" id="KW-0238">DNA-binding</keyword>
<dbReference type="Proteomes" id="UP000583419">
    <property type="component" value="Unassembled WGS sequence"/>
</dbReference>
<dbReference type="InterPro" id="IPR036390">
    <property type="entry name" value="WH_DNA-bd_sf"/>
</dbReference>
<evidence type="ECO:0000256" key="1">
    <source>
        <dbReference type="ARBA" id="ARBA00023015"/>
    </source>
</evidence>
<dbReference type="PROSITE" id="PS51063">
    <property type="entry name" value="HTH_CRP_2"/>
    <property type="match status" value="1"/>
</dbReference>
<dbReference type="InterPro" id="IPR000595">
    <property type="entry name" value="cNMP-bd_dom"/>
</dbReference>
<dbReference type="PRINTS" id="PR00034">
    <property type="entry name" value="HTHCRP"/>
</dbReference>
<name>A0A848D7G9_9BIFI</name>
<comment type="caution">
    <text evidence="6">The sequence shown here is derived from an EMBL/GenBank/DDBJ whole genome shotgun (WGS) entry which is preliminary data.</text>
</comment>
<accession>A0A848D7G9</accession>
<evidence type="ECO:0000313" key="7">
    <source>
        <dbReference type="Proteomes" id="UP000583419"/>
    </source>
</evidence>
<dbReference type="InterPro" id="IPR036388">
    <property type="entry name" value="WH-like_DNA-bd_sf"/>
</dbReference>
<dbReference type="CDD" id="cd00038">
    <property type="entry name" value="CAP_ED"/>
    <property type="match status" value="1"/>
</dbReference>
<dbReference type="Pfam" id="PF13545">
    <property type="entry name" value="HTH_Crp_2"/>
    <property type="match status" value="1"/>
</dbReference>
<dbReference type="GO" id="GO:0003700">
    <property type="term" value="F:DNA-binding transcription factor activity"/>
    <property type="evidence" value="ECO:0007669"/>
    <property type="project" value="InterPro"/>
</dbReference>
<evidence type="ECO:0000259" key="4">
    <source>
        <dbReference type="PROSITE" id="PS50042"/>
    </source>
</evidence>
<gene>
    <name evidence="6" type="ORF">HF843_07365</name>
</gene>
<dbReference type="InterPro" id="IPR050397">
    <property type="entry name" value="Env_Response_Regulators"/>
</dbReference>
<feature type="domain" description="HTH crp-type" evidence="5">
    <location>
        <begin position="146"/>
        <end position="215"/>
    </location>
</feature>
<reference evidence="6 7" key="1">
    <citation type="submission" date="2020-04" db="EMBL/GenBank/DDBJ databases">
        <authorList>
            <person name="Hitch T.C.A."/>
            <person name="Wylensek D."/>
            <person name="Clavel T."/>
        </authorList>
    </citation>
    <scope>NUCLEOTIDE SEQUENCE [LARGE SCALE GENOMIC DNA]</scope>
    <source>
        <strain evidence="6 7">WCA-130-P53-4B</strain>
    </source>
</reference>
<dbReference type="InterPro" id="IPR012318">
    <property type="entry name" value="HTH_CRP"/>
</dbReference>
<organism evidence="6 7">
    <name type="scientific">Bifidobacterium boum</name>
    <dbReference type="NCBI Taxonomy" id="78343"/>
    <lineage>
        <taxon>Bacteria</taxon>
        <taxon>Bacillati</taxon>
        <taxon>Actinomycetota</taxon>
        <taxon>Actinomycetes</taxon>
        <taxon>Bifidobacteriales</taxon>
        <taxon>Bifidobacteriaceae</taxon>
        <taxon>Bifidobacterium</taxon>
    </lineage>
</organism>
<dbReference type="SUPFAM" id="SSF46785">
    <property type="entry name" value="Winged helix' DNA-binding domain"/>
    <property type="match status" value="1"/>
</dbReference>
<dbReference type="GO" id="GO:0003677">
    <property type="term" value="F:DNA binding"/>
    <property type="evidence" value="ECO:0007669"/>
    <property type="project" value="UniProtKB-KW"/>
</dbReference>
<dbReference type="SMART" id="SM00100">
    <property type="entry name" value="cNMP"/>
    <property type="match status" value="1"/>
</dbReference>
<keyword evidence="3" id="KW-0804">Transcription</keyword>
<dbReference type="AlphaFoldDB" id="A0A848D7G9"/>
<evidence type="ECO:0000313" key="6">
    <source>
        <dbReference type="EMBL" id="NMF02980.1"/>
    </source>
</evidence>
<evidence type="ECO:0000259" key="5">
    <source>
        <dbReference type="PROSITE" id="PS51063"/>
    </source>
</evidence>
<dbReference type="PANTHER" id="PTHR24567:SF74">
    <property type="entry name" value="HTH-TYPE TRANSCRIPTIONAL REGULATOR ARCR"/>
    <property type="match status" value="1"/>
</dbReference>
<dbReference type="InterPro" id="IPR018335">
    <property type="entry name" value="Tscrpt_reg_HTH_Crp-type_CS"/>
</dbReference>
<protein>
    <submittedName>
        <fullName evidence="6">Crp/Fnr family transcriptional regulator</fullName>
    </submittedName>
</protein>
<dbReference type="SUPFAM" id="SSF51206">
    <property type="entry name" value="cAMP-binding domain-like"/>
    <property type="match status" value="1"/>
</dbReference>
<feature type="domain" description="Cyclic nucleotide-binding" evidence="4">
    <location>
        <begin position="51"/>
        <end position="132"/>
    </location>
</feature>
<dbReference type="Gene3D" id="1.10.10.10">
    <property type="entry name" value="Winged helix-like DNA-binding domain superfamily/Winged helix DNA-binding domain"/>
    <property type="match status" value="1"/>
</dbReference>
<dbReference type="Gene3D" id="2.60.120.10">
    <property type="entry name" value="Jelly Rolls"/>
    <property type="match status" value="1"/>
</dbReference>
<dbReference type="PROSITE" id="PS50042">
    <property type="entry name" value="CNMP_BINDING_3"/>
    <property type="match status" value="1"/>
</dbReference>
<dbReference type="PROSITE" id="PS00042">
    <property type="entry name" value="HTH_CRP_1"/>
    <property type="match status" value="1"/>
</dbReference>
<dbReference type="GO" id="GO:0005829">
    <property type="term" value="C:cytosol"/>
    <property type="evidence" value="ECO:0007669"/>
    <property type="project" value="TreeGrafter"/>
</dbReference>